<sequence length="117" mass="14090">MLANPRYGERYQHIHCWTVYILCVKYADNALAAVNPEFSREVFFIYESSGIQSEMPLIWFAEVYHQINGTPEYYFNKDMVQWHLNPKPSRRYRDWYSKDGSLSNDDDKKDEHYSSYL</sequence>
<reference evidence="2" key="1">
    <citation type="submission" date="2015-03" db="EMBL/GenBank/DDBJ databases">
        <authorList>
            <person name="Murphy D."/>
        </authorList>
    </citation>
    <scope>NUCLEOTIDE SEQUENCE [LARGE SCALE GENOMIC DNA]</scope>
    <source>
        <strain evidence="2">A125KOH2</strain>
    </source>
</reference>
<proteinExistence type="predicted"/>
<evidence type="ECO:0000256" key="1">
    <source>
        <dbReference type="SAM" id="MobiDB-lite"/>
    </source>
</evidence>
<dbReference type="EMBL" id="CQAZ01000053">
    <property type="protein sequence ID" value="CNI46596.1"/>
    <property type="molecule type" value="Genomic_DNA"/>
</dbReference>
<keyword evidence="4" id="KW-1185">Reference proteome</keyword>
<organism evidence="2 5">
    <name type="scientific">Yersinia pekkanenii</name>
    <dbReference type="NCBI Taxonomy" id="1288385"/>
    <lineage>
        <taxon>Bacteria</taxon>
        <taxon>Pseudomonadati</taxon>
        <taxon>Pseudomonadota</taxon>
        <taxon>Gammaproteobacteria</taxon>
        <taxon>Enterobacterales</taxon>
        <taxon>Yersiniaceae</taxon>
        <taxon>Yersinia</taxon>
    </lineage>
</organism>
<protein>
    <submittedName>
        <fullName evidence="2">Uncharacterized protein</fullName>
    </submittedName>
</protein>
<dbReference type="AlphaFoldDB" id="A0A0T9R601"/>
<reference evidence="5" key="2">
    <citation type="submission" date="2015-03" db="EMBL/GenBank/DDBJ databases">
        <authorList>
            <consortium name="Pathogen Informatics"/>
        </authorList>
    </citation>
    <scope>NUCLEOTIDE SEQUENCE [LARGE SCALE GENOMIC DNA]</scope>
    <source>
        <strain evidence="5">A125KOH2</strain>
    </source>
</reference>
<accession>A0A0T9R601</accession>
<evidence type="ECO:0000313" key="2">
    <source>
        <dbReference type="EMBL" id="CNI46596.1"/>
    </source>
</evidence>
<feature type="region of interest" description="Disordered" evidence="1">
    <location>
        <begin position="98"/>
        <end position="117"/>
    </location>
</feature>
<evidence type="ECO:0000313" key="3">
    <source>
        <dbReference type="EMBL" id="CRY65748.1"/>
    </source>
</evidence>
<dbReference type="Proteomes" id="UP000044625">
    <property type="component" value="Unassembled WGS sequence"/>
</dbReference>
<evidence type="ECO:0000313" key="5">
    <source>
        <dbReference type="Proteomes" id="UP000045840"/>
    </source>
</evidence>
<dbReference type="EMBL" id="CWJL01000005">
    <property type="protein sequence ID" value="CRY65748.1"/>
    <property type="molecule type" value="Genomic_DNA"/>
</dbReference>
<name>A0A0T9R601_9GAMM</name>
<dbReference type="Proteomes" id="UP000045840">
    <property type="component" value="Unassembled WGS sequence"/>
</dbReference>
<gene>
    <name evidence="2" type="ORF">ERS008529_04113</name>
    <name evidence="3" type="ORF">ERS137968_01484</name>
</gene>
<evidence type="ECO:0000313" key="4">
    <source>
        <dbReference type="Proteomes" id="UP000044625"/>
    </source>
</evidence>
<reference evidence="3 4" key="3">
    <citation type="submission" date="2015-03" db="EMBL/GenBank/DDBJ databases">
        <authorList>
            <consortium name="Pathogen Informatics"/>
            <person name="Murphy D."/>
        </authorList>
    </citation>
    <scope>NUCLEOTIDE SEQUENCE [LARGE SCALE GENOMIC DNA]</scope>
    <source>
        <strain evidence="3">Type strain: CIP110230</strain>
        <strain evidence="4">type strain: CIP110230</strain>
    </source>
</reference>
<feature type="compositionally biased region" description="Basic and acidic residues" evidence="1">
    <location>
        <begin position="105"/>
        <end position="117"/>
    </location>
</feature>
<dbReference type="STRING" id="1288385.ERS137968_01484"/>